<dbReference type="InterPro" id="IPR035906">
    <property type="entry name" value="MetI-like_sf"/>
</dbReference>
<organism evidence="9 10">
    <name type="scientific">Ramlibacter agri</name>
    <dbReference type="NCBI Taxonomy" id="2728837"/>
    <lineage>
        <taxon>Bacteria</taxon>
        <taxon>Pseudomonadati</taxon>
        <taxon>Pseudomonadota</taxon>
        <taxon>Betaproteobacteria</taxon>
        <taxon>Burkholderiales</taxon>
        <taxon>Comamonadaceae</taxon>
        <taxon>Ramlibacter</taxon>
    </lineage>
</organism>
<keyword evidence="3" id="KW-1003">Cell membrane</keyword>
<dbReference type="Gene3D" id="1.10.3720.10">
    <property type="entry name" value="MetI-like"/>
    <property type="match status" value="1"/>
</dbReference>
<keyword evidence="4 7" id="KW-0812">Transmembrane</keyword>
<dbReference type="PANTHER" id="PTHR43386:SF1">
    <property type="entry name" value="D,D-DIPEPTIDE TRANSPORT SYSTEM PERMEASE PROTEIN DDPC-RELATED"/>
    <property type="match status" value="1"/>
</dbReference>
<keyword evidence="2 7" id="KW-0813">Transport</keyword>
<feature type="transmembrane region" description="Helical" evidence="7">
    <location>
        <begin position="98"/>
        <end position="124"/>
    </location>
</feature>
<dbReference type="CDD" id="cd06261">
    <property type="entry name" value="TM_PBP2"/>
    <property type="match status" value="1"/>
</dbReference>
<feature type="domain" description="ABC transmembrane type-1" evidence="8">
    <location>
        <begin position="94"/>
        <end position="297"/>
    </location>
</feature>
<keyword evidence="6 7" id="KW-0472">Membrane</keyword>
<dbReference type="SUPFAM" id="SSF161098">
    <property type="entry name" value="MetI-like"/>
    <property type="match status" value="1"/>
</dbReference>
<dbReference type="EMBL" id="JABBFX010000001">
    <property type="protein sequence ID" value="NML42809.1"/>
    <property type="molecule type" value="Genomic_DNA"/>
</dbReference>
<name>A0A848GZT7_9BURK</name>
<protein>
    <submittedName>
        <fullName evidence="9">ABC transporter permease</fullName>
    </submittedName>
</protein>
<feature type="transmembrane region" description="Helical" evidence="7">
    <location>
        <begin position="136"/>
        <end position="159"/>
    </location>
</feature>
<evidence type="ECO:0000259" key="8">
    <source>
        <dbReference type="PROSITE" id="PS50928"/>
    </source>
</evidence>
<dbReference type="RefSeq" id="WP_169417061.1">
    <property type="nucleotide sequence ID" value="NZ_JABBFX010000001.1"/>
</dbReference>
<evidence type="ECO:0000256" key="7">
    <source>
        <dbReference type="RuleBase" id="RU363032"/>
    </source>
</evidence>
<feature type="transmembrane region" description="Helical" evidence="7">
    <location>
        <begin position="278"/>
        <end position="297"/>
    </location>
</feature>
<evidence type="ECO:0000256" key="2">
    <source>
        <dbReference type="ARBA" id="ARBA00022448"/>
    </source>
</evidence>
<dbReference type="InterPro" id="IPR050366">
    <property type="entry name" value="BP-dependent_transpt_permease"/>
</dbReference>
<dbReference type="Pfam" id="PF00528">
    <property type="entry name" value="BPD_transp_1"/>
    <property type="match status" value="1"/>
</dbReference>
<evidence type="ECO:0000256" key="4">
    <source>
        <dbReference type="ARBA" id="ARBA00022692"/>
    </source>
</evidence>
<dbReference type="InterPro" id="IPR000515">
    <property type="entry name" value="MetI-like"/>
</dbReference>
<keyword evidence="10" id="KW-1185">Reference proteome</keyword>
<feature type="transmembrane region" description="Helical" evidence="7">
    <location>
        <begin position="171"/>
        <end position="190"/>
    </location>
</feature>
<sequence length="310" mass="32659">MSTASLPLESSPRPLSIWALRWRALRRHKPAMASLVLLLLLAAFCFSAPLVGALLHVDPNATDLFERYGPPTATHLLGTDEVGRDVLLRLMVGGQVSLAVGVLATVFGGLLGIAVGVLAGYLGGRIDAFLMRATDCMISLPLIPLLVVLAAIDLGKLGIPPDVAQGPDVSFWRIVIIIALVDWTTIARVVRAGTLAVGRQDYVLAARVSGAGTPYNVGVHVLPNVATPIIVAGTLTVGRVILLESTLSFLGVGVMPPTPTWGNMLNNAQELASSAPMLAVWPGLLIFLTVIAFNFLGDGLRVAFDPRATK</sequence>
<comment type="caution">
    <text evidence="9">The sequence shown here is derived from an EMBL/GenBank/DDBJ whole genome shotgun (WGS) entry which is preliminary data.</text>
</comment>
<keyword evidence="5 7" id="KW-1133">Transmembrane helix</keyword>
<dbReference type="Proteomes" id="UP000541185">
    <property type="component" value="Unassembled WGS sequence"/>
</dbReference>
<accession>A0A848GZT7</accession>
<dbReference type="AlphaFoldDB" id="A0A848GZT7"/>
<evidence type="ECO:0000313" key="9">
    <source>
        <dbReference type="EMBL" id="NML42809.1"/>
    </source>
</evidence>
<evidence type="ECO:0000256" key="1">
    <source>
        <dbReference type="ARBA" id="ARBA00004651"/>
    </source>
</evidence>
<evidence type="ECO:0000256" key="3">
    <source>
        <dbReference type="ARBA" id="ARBA00022475"/>
    </source>
</evidence>
<evidence type="ECO:0000313" key="10">
    <source>
        <dbReference type="Proteomes" id="UP000541185"/>
    </source>
</evidence>
<dbReference type="GO" id="GO:0055085">
    <property type="term" value="P:transmembrane transport"/>
    <property type="evidence" value="ECO:0007669"/>
    <property type="project" value="InterPro"/>
</dbReference>
<dbReference type="GO" id="GO:0005886">
    <property type="term" value="C:plasma membrane"/>
    <property type="evidence" value="ECO:0007669"/>
    <property type="project" value="UniProtKB-SubCell"/>
</dbReference>
<dbReference type="Pfam" id="PF12911">
    <property type="entry name" value="OppC_N"/>
    <property type="match status" value="1"/>
</dbReference>
<dbReference type="InterPro" id="IPR025966">
    <property type="entry name" value="OppC_N"/>
</dbReference>
<dbReference type="PROSITE" id="PS50928">
    <property type="entry name" value="ABC_TM1"/>
    <property type="match status" value="1"/>
</dbReference>
<evidence type="ECO:0000256" key="5">
    <source>
        <dbReference type="ARBA" id="ARBA00022989"/>
    </source>
</evidence>
<comment type="subcellular location">
    <subcellularLocation>
        <location evidence="1 7">Cell membrane</location>
        <topology evidence="1 7">Multi-pass membrane protein</topology>
    </subcellularLocation>
</comment>
<gene>
    <name evidence="9" type="ORF">HHL11_03530</name>
</gene>
<reference evidence="9 10" key="1">
    <citation type="submission" date="2020-04" db="EMBL/GenBank/DDBJ databases">
        <title>Ramlibacter sp. G-1-2-2 isolated from soil.</title>
        <authorList>
            <person name="Dahal R.H."/>
        </authorList>
    </citation>
    <scope>NUCLEOTIDE SEQUENCE [LARGE SCALE GENOMIC DNA]</scope>
    <source>
        <strain evidence="9 10">G-1-2-2</strain>
    </source>
</reference>
<dbReference type="PANTHER" id="PTHR43386">
    <property type="entry name" value="OLIGOPEPTIDE TRANSPORT SYSTEM PERMEASE PROTEIN APPC"/>
    <property type="match status" value="1"/>
</dbReference>
<evidence type="ECO:0000256" key="6">
    <source>
        <dbReference type="ARBA" id="ARBA00023136"/>
    </source>
</evidence>
<comment type="similarity">
    <text evidence="7">Belongs to the binding-protein-dependent transport system permease family.</text>
</comment>
<proteinExistence type="inferred from homology"/>